<dbReference type="OrthoDB" id="3541690at2"/>
<name>A0A1X1TQU4_9MYCO</name>
<protein>
    <submittedName>
        <fullName evidence="2">Uncharacterized protein</fullName>
    </submittedName>
</protein>
<accession>A0A1X1TQU4</accession>
<feature type="region of interest" description="Disordered" evidence="1">
    <location>
        <begin position="223"/>
        <end position="250"/>
    </location>
</feature>
<dbReference type="EMBL" id="AP022613">
    <property type="protein sequence ID" value="BBZ39835.1"/>
    <property type="molecule type" value="Genomic_DNA"/>
</dbReference>
<evidence type="ECO:0000313" key="2">
    <source>
        <dbReference type="EMBL" id="BBZ39835.1"/>
    </source>
</evidence>
<dbReference type="STRING" id="44010.AWC00_02295"/>
<keyword evidence="3" id="KW-1185">Reference proteome</keyword>
<organism evidence="2 3">
    <name type="scientific">Mycobacterium conspicuum</name>
    <dbReference type="NCBI Taxonomy" id="44010"/>
    <lineage>
        <taxon>Bacteria</taxon>
        <taxon>Bacillati</taxon>
        <taxon>Actinomycetota</taxon>
        <taxon>Actinomycetes</taxon>
        <taxon>Mycobacteriales</taxon>
        <taxon>Mycobacteriaceae</taxon>
        <taxon>Mycobacterium</taxon>
    </lineage>
</organism>
<dbReference type="AlphaFoldDB" id="A0A1X1TQU4"/>
<dbReference type="RefSeq" id="WP_085231039.1">
    <property type="nucleotide sequence ID" value="NZ_AP022613.1"/>
</dbReference>
<feature type="region of interest" description="Disordered" evidence="1">
    <location>
        <begin position="176"/>
        <end position="207"/>
    </location>
</feature>
<evidence type="ECO:0000256" key="1">
    <source>
        <dbReference type="SAM" id="MobiDB-lite"/>
    </source>
</evidence>
<proteinExistence type="predicted"/>
<feature type="compositionally biased region" description="Basic and acidic residues" evidence="1">
    <location>
        <begin position="180"/>
        <end position="207"/>
    </location>
</feature>
<reference evidence="2 3" key="1">
    <citation type="journal article" date="2019" name="Emerg. Microbes Infect.">
        <title>Comprehensive subspecies identification of 175 nontuberculous mycobacteria species based on 7547 genomic profiles.</title>
        <authorList>
            <person name="Matsumoto Y."/>
            <person name="Kinjo T."/>
            <person name="Motooka D."/>
            <person name="Nabeya D."/>
            <person name="Jung N."/>
            <person name="Uechi K."/>
            <person name="Horii T."/>
            <person name="Iida T."/>
            <person name="Fujita J."/>
            <person name="Nakamura S."/>
        </authorList>
    </citation>
    <scope>NUCLEOTIDE SEQUENCE [LARGE SCALE GENOMIC DNA]</scope>
    <source>
        <strain evidence="2 3">JCM 14738</strain>
    </source>
</reference>
<evidence type="ECO:0000313" key="3">
    <source>
        <dbReference type="Proteomes" id="UP000467385"/>
    </source>
</evidence>
<gene>
    <name evidence="2" type="ORF">MCNS_28980</name>
</gene>
<dbReference type="Proteomes" id="UP000467385">
    <property type="component" value="Chromosome"/>
</dbReference>
<sequence length="250" mass="27179">MADDELDSLYCAQPDVFTAQRAELSAAAKRRGDDAAAKRISAARKPTAAAWMVNRLVLRDNKTRQRLSDLGDRLRDAHAAMDGERIRNLSAEQHKLINELARAAFKSAGVTNPSSAVREDVTGTLQAAIADPEVRARLGRLTKAERWSGFGGFADAAPASTKTRREPKLEKLRAAAAAAERAKTEADDELSARQADRDAARRGRDEALAGLREAERALDAAEKRYDRAKQASRAAAASLKDAHAQLKRAR</sequence>